<dbReference type="CDD" id="cd05400">
    <property type="entry name" value="NT_2-5OAS_ClassI-CCAase"/>
    <property type="match status" value="1"/>
</dbReference>
<evidence type="ECO:0000256" key="1">
    <source>
        <dbReference type="ARBA" id="ARBA00023118"/>
    </source>
</evidence>
<name>W1DMT1_KLEPN</name>
<evidence type="ECO:0000313" key="2">
    <source>
        <dbReference type="EMBL" id="CDL10137.1"/>
    </source>
</evidence>
<sequence length="224" mass="25917">MTISEMFSGFISNLSINNAETISSRYGELTTALNKQFRDTESNTANTLQVGSFGRKTGIRGISDLDMLYIMPKSKWDNYKDGKQLELLQDVKSAILKRYPTTKVRVDRLVVTVTYTNFHVEVQPVFEQEDCSYKYPDTKNGGSWKITKPRAEMTAINNLDANKNSNLRRLCKMIRAWRNKHGLAMGGLLIDTLVYNFLNSTTEYDDKSYHYYDWLSRDFFQVYS</sequence>
<accession>W1DMT1</accession>
<dbReference type="Pfam" id="PF18144">
    <property type="entry name" value="SMODS"/>
    <property type="match status" value="1"/>
</dbReference>
<dbReference type="InterPro" id="IPR043519">
    <property type="entry name" value="NT_sf"/>
</dbReference>
<evidence type="ECO:0008006" key="4">
    <source>
        <dbReference type="Google" id="ProtNLM"/>
    </source>
</evidence>
<dbReference type="Gene3D" id="3.30.460.10">
    <property type="entry name" value="Beta Polymerase, domain 2"/>
    <property type="match status" value="1"/>
</dbReference>
<dbReference type="AlphaFoldDB" id="W1DMT1"/>
<evidence type="ECO:0000313" key="3">
    <source>
        <dbReference type="Proteomes" id="UP000019183"/>
    </source>
</evidence>
<proteinExistence type="predicted"/>
<keyword evidence="1" id="KW-0051">Antiviral defense</keyword>
<organism evidence="2 3">
    <name type="scientific">Klebsiella pneumoniae IS43</name>
    <dbReference type="NCBI Taxonomy" id="1432552"/>
    <lineage>
        <taxon>Bacteria</taxon>
        <taxon>Pseudomonadati</taxon>
        <taxon>Pseudomonadota</taxon>
        <taxon>Gammaproteobacteria</taxon>
        <taxon>Enterobacterales</taxon>
        <taxon>Enterobacteriaceae</taxon>
        <taxon>Klebsiella/Raoultella group</taxon>
        <taxon>Klebsiella</taxon>
        <taxon>Klebsiella pneumoniae complex</taxon>
    </lineage>
</organism>
<dbReference type="GO" id="GO:0051607">
    <property type="term" value="P:defense response to virus"/>
    <property type="evidence" value="ECO:0007669"/>
    <property type="project" value="UniProtKB-KW"/>
</dbReference>
<reference evidence="2" key="1">
    <citation type="submission" date="2013-10" db="EMBL/GenBank/DDBJ databases">
        <title>Antibiotic resistance diversity of beta-lactamase producers in the General Hospital Vienna.</title>
        <authorList>
            <person name="Barisic I."/>
            <person name="Mitteregger D."/>
            <person name="Hirschl A.M."/>
            <person name="Noehammer C."/>
            <person name="Wiesinger-Mayr H."/>
        </authorList>
    </citation>
    <scope>NUCLEOTIDE SEQUENCE [LARGE SCALE GENOMIC DNA]</scope>
    <source>
        <strain evidence="2">IS43</strain>
    </source>
</reference>
<protein>
    <recommendedName>
        <fullName evidence="4">Nucleotidyltransferase</fullName>
    </recommendedName>
</protein>
<dbReference type="Proteomes" id="UP000019183">
    <property type="component" value="Unassembled WGS sequence"/>
</dbReference>
<dbReference type="SUPFAM" id="SSF81301">
    <property type="entry name" value="Nucleotidyltransferase"/>
    <property type="match status" value="1"/>
</dbReference>
<dbReference type="GO" id="GO:0016779">
    <property type="term" value="F:nucleotidyltransferase activity"/>
    <property type="evidence" value="ECO:0007669"/>
    <property type="project" value="InterPro"/>
</dbReference>
<comment type="caution">
    <text evidence="2">The sequence shown here is derived from an EMBL/GenBank/DDBJ whole genome shotgun (WGS) entry which is preliminary data.</text>
</comment>
<dbReference type="EMBL" id="CBWK010000447">
    <property type="protein sequence ID" value="CDL10137.1"/>
    <property type="molecule type" value="Genomic_DNA"/>
</dbReference>
<dbReference type="InterPro" id="IPR006116">
    <property type="entry name" value="NT_2-5OAS_ClassI-CCAase"/>
</dbReference>
<keyword evidence="3" id="KW-1185">Reference proteome</keyword>